<gene>
    <name evidence="1" type="ORF">KD144_15100</name>
</gene>
<dbReference type="EMBL" id="JAGTPX010000016">
    <property type="protein sequence ID" value="MBR8670866.1"/>
    <property type="molecule type" value="Genomic_DNA"/>
</dbReference>
<organism evidence="1">
    <name type="scientific">Niallia circulans</name>
    <name type="common">Bacillus circulans</name>
    <dbReference type="NCBI Taxonomy" id="1397"/>
    <lineage>
        <taxon>Bacteria</taxon>
        <taxon>Bacillati</taxon>
        <taxon>Bacillota</taxon>
        <taxon>Bacilli</taxon>
        <taxon>Bacillales</taxon>
        <taxon>Bacillaceae</taxon>
        <taxon>Niallia</taxon>
    </lineage>
</organism>
<dbReference type="InterPro" id="IPR009078">
    <property type="entry name" value="Ferritin-like_SF"/>
</dbReference>
<dbReference type="CDD" id="cd00657">
    <property type="entry name" value="Ferritin_like"/>
    <property type="match status" value="1"/>
</dbReference>
<proteinExistence type="predicted"/>
<comment type="caution">
    <text evidence="1">The sequence shown here is derived from an EMBL/GenBank/DDBJ whole genome shotgun (WGS) entry which is preliminary data.</text>
</comment>
<dbReference type="AlphaFoldDB" id="A0A941GDJ3"/>
<protein>
    <submittedName>
        <fullName evidence="1">Ferritin-like domain-containing protein</fullName>
    </submittedName>
</protein>
<dbReference type="Gene3D" id="1.20.5.420">
    <property type="entry name" value="Immunoglobulin FC, subunit C"/>
    <property type="match status" value="1"/>
</dbReference>
<name>A0A941GDJ3_NIACI</name>
<sequence length="133" mass="15796">MHVRQHEILSQMMKAINGEYAAIACYQKLKNLAPTKKEKTIINEIRKDEIRHFNTFSNLYTQLTGKKHTPIITEKCPSDYKKGIDYAFNDEQETVDLYLDIAYHTDNKKVKEEFLRAAHDEQNHAVWFLYFLR</sequence>
<accession>A0A941GDJ3</accession>
<evidence type="ECO:0000313" key="1">
    <source>
        <dbReference type="EMBL" id="MBR8670866.1"/>
    </source>
</evidence>
<dbReference type="SUPFAM" id="SSF47240">
    <property type="entry name" value="Ferritin-like"/>
    <property type="match status" value="1"/>
</dbReference>
<reference evidence="1" key="1">
    <citation type="submission" date="2021-04" db="EMBL/GenBank/DDBJ databases">
        <title>Genomic analysis of electroactive and textile dye degrading Bacillus circulans strain: DC10 isolated from constructed wetland-microbial fuel cells treating textile dye wastewaters.</title>
        <authorList>
            <person name="Patel D.U."/>
            <person name="Desai C.R."/>
        </authorList>
    </citation>
    <scope>NUCLEOTIDE SEQUENCE</scope>
    <source>
        <strain evidence="1">DC10</strain>
    </source>
</reference>
<dbReference type="Gene3D" id="1.20.120.660">
    <property type="entry name" value="IL-4 antagonist (De novo design) like domain"/>
    <property type="match status" value="1"/>
</dbReference>